<reference evidence="1 2" key="1">
    <citation type="submission" date="2022-07" db="EMBL/GenBank/DDBJ databases">
        <title>Genome Analysis of Selected Gammaproteobacteria from Nigerian Food snails.</title>
        <authorList>
            <person name="Okafor A.C."/>
        </authorList>
    </citation>
    <scope>NUCLEOTIDE SEQUENCE [LARGE SCALE GENOMIC DNA]</scope>
    <source>
        <strain evidence="1 2">Awg 2</strain>
    </source>
</reference>
<dbReference type="InterPro" id="IPR014972">
    <property type="entry name" value="Phage_Mu_Gp37"/>
</dbReference>
<dbReference type="Pfam" id="PF08873">
    <property type="entry name" value="Phage_Mu_Gp37"/>
    <property type="match status" value="1"/>
</dbReference>
<sequence length="188" mass="20423">MLGDLENELIATLKASELGKRLKTIGSLPDVPDKDLITRWGVEAPAAYVVSLDGSLMPDRGKALAPFSIVLVARNARGHDAARHGDGRVIGLYEMVDAGIALFNEARTASGLWYVTGYQFLQLTELRERGLYVALLALQTQCDTPTPATTDLADFDHLYANWKVVPDAEQDGKPLAEALIHLNPEDAP</sequence>
<gene>
    <name evidence="1" type="ORF">NNO07_10970</name>
</gene>
<name>A0ABT4Y4E3_METRE</name>
<accession>A0ABT4Y4E3</accession>
<proteinExistence type="predicted"/>
<dbReference type="EMBL" id="JANEWF010000009">
    <property type="protein sequence ID" value="MDA8483594.1"/>
    <property type="molecule type" value="Genomic_DNA"/>
</dbReference>
<evidence type="ECO:0000313" key="2">
    <source>
        <dbReference type="Proteomes" id="UP001211689"/>
    </source>
</evidence>
<comment type="caution">
    <text evidence="1">The sequence shown here is derived from an EMBL/GenBank/DDBJ whole genome shotgun (WGS) entry which is preliminary data.</text>
</comment>
<evidence type="ECO:0000313" key="1">
    <source>
        <dbReference type="EMBL" id="MDA8483594.1"/>
    </source>
</evidence>
<organism evidence="1 2">
    <name type="scientific">Metapseudomonas resinovorans</name>
    <name type="common">Pseudomonas resinovorans</name>
    <dbReference type="NCBI Taxonomy" id="53412"/>
    <lineage>
        <taxon>Bacteria</taxon>
        <taxon>Pseudomonadati</taxon>
        <taxon>Pseudomonadota</taxon>
        <taxon>Gammaproteobacteria</taxon>
        <taxon>Pseudomonadales</taxon>
        <taxon>Pseudomonadaceae</taxon>
        <taxon>Metapseudomonas</taxon>
    </lineage>
</organism>
<dbReference type="RefSeq" id="WP_271470773.1">
    <property type="nucleotide sequence ID" value="NZ_JANEWF010000009.1"/>
</dbReference>
<dbReference type="Proteomes" id="UP001211689">
    <property type="component" value="Unassembled WGS sequence"/>
</dbReference>
<protein>
    <submittedName>
        <fullName evidence="1">DUF1834 family protein</fullName>
    </submittedName>
</protein>
<keyword evidence="2" id="KW-1185">Reference proteome</keyword>